<keyword evidence="4" id="KW-1185">Reference proteome</keyword>
<dbReference type="InterPro" id="IPR040676">
    <property type="entry name" value="DUF5641"/>
</dbReference>
<evidence type="ECO:0000313" key="3">
    <source>
        <dbReference type="EMBL" id="KAF2902150.1"/>
    </source>
</evidence>
<comment type="caution">
    <text evidence="3">The sequence shown here is derived from an EMBL/GenBank/DDBJ whole genome shotgun (WGS) entry which is preliminary data.</text>
</comment>
<feature type="region of interest" description="Disordered" evidence="1">
    <location>
        <begin position="136"/>
        <end position="209"/>
    </location>
</feature>
<evidence type="ECO:0000256" key="1">
    <source>
        <dbReference type="SAM" id="MobiDB-lite"/>
    </source>
</evidence>
<dbReference type="EMBL" id="VTPC01001384">
    <property type="protein sequence ID" value="KAF2902150.1"/>
    <property type="molecule type" value="Genomic_DNA"/>
</dbReference>
<reference evidence="3" key="1">
    <citation type="submission" date="2019-08" db="EMBL/GenBank/DDBJ databases">
        <title>The genome of the North American firefly Photinus pyralis.</title>
        <authorList>
            <consortium name="Photinus pyralis genome working group"/>
            <person name="Fallon T.R."/>
            <person name="Sander Lower S.E."/>
            <person name="Weng J.-K."/>
        </authorList>
    </citation>
    <scope>NUCLEOTIDE SEQUENCE</scope>
    <source>
        <strain evidence="3">TRF0915ILg1</strain>
        <tissue evidence="3">Whole body</tissue>
    </source>
</reference>
<name>A0A8K0D9P7_IGNLU</name>
<dbReference type="OrthoDB" id="6766214at2759"/>
<dbReference type="Proteomes" id="UP000801492">
    <property type="component" value="Unassembled WGS sequence"/>
</dbReference>
<protein>
    <recommendedName>
        <fullName evidence="2">DUF5641 domain-containing protein</fullName>
    </recommendedName>
</protein>
<feature type="domain" description="DUF5641" evidence="2">
    <location>
        <begin position="16"/>
        <end position="94"/>
    </location>
</feature>
<feature type="compositionally biased region" description="Basic and acidic residues" evidence="1">
    <location>
        <begin position="175"/>
        <end position="209"/>
    </location>
</feature>
<sequence length="209" mass="23809">MSPKHDVNEIQINRLSQWQLVERVHAHFWKTWSREYLTQLQTRTKWPASSKSPNSLEVGAIILLIEDNLPFLSWKVIRITSINLAQDQDDREPQILQAVSSEEDIQGFPEQGHRSFNGENQHHVADAPLSTAVAMRGCHSSSKTPGQAKLQTDESSACGGKDSQRHQAEAISADVQREGRLPRQEKLNGERHRDEEKKDLDNVKYEVEV</sequence>
<gene>
    <name evidence="3" type="ORF">ILUMI_04035</name>
</gene>
<evidence type="ECO:0000259" key="2">
    <source>
        <dbReference type="Pfam" id="PF18701"/>
    </source>
</evidence>
<evidence type="ECO:0000313" key="4">
    <source>
        <dbReference type="Proteomes" id="UP000801492"/>
    </source>
</evidence>
<dbReference type="AlphaFoldDB" id="A0A8K0D9P7"/>
<organism evidence="3 4">
    <name type="scientific">Ignelater luminosus</name>
    <name type="common">Cucubano</name>
    <name type="synonym">Pyrophorus luminosus</name>
    <dbReference type="NCBI Taxonomy" id="2038154"/>
    <lineage>
        <taxon>Eukaryota</taxon>
        <taxon>Metazoa</taxon>
        <taxon>Ecdysozoa</taxon>
        <taxon>Arthropoda</taxon>
        <taxon>Hexapoda</taxon>
        <taxon>Insecta</taxon>
        <taxon>Pterygota</taxon>
        <taxon>Neoptera</taxon>
        <taxon>Endopterygota</taxon>
        <taxon>Coleoptera</taxon>
        <taxon>Polyphaga</taxon>
        <taxon>Elateriformia</taxon>
        <taxon>Elateroidea</taxon>
        <taxon>Elateridae</taxon>
        <taxon>Agrypninae</taxon>
        <taxon>Pyrophorini</taxon>
        <taxon>Ignelater</taxon>
    </lineage>
</organism>
<feature type="compositionally biased region" description="Polar residues" evidence="1">
    <location>
        <begin position="139"/>
        <end position="155"/>
    </location>
</feature>
<dbReference type="Pfam" id="PF18701">
    <property type="entry name" value="DUF5641"/>
    <property type="match status" value="1"/>
</dbReference>
<proteinExistence type="predicted"/>
<accession>A0A8K0D9P7</accession>